<sequence length="353" mass="41041">ARLLLAHLKELKRREMAAIVIQKHARALQARRTLARMKRERKVYWAQGVIYKYFRGWQVRRVYSPKFRRIAGPKVVRFMKTALKRQYLLKLRNKLPSTSPICPDWPAAPKRLQATSEELRKLYHRWRCLKYRRRFDEKARHKMREKLTASSLFKDKKEIYPATVPVPYKGDYVELSQNPKWQKTYKPTDDAYIVFADNVMKINRADGKMVSKLMVVSSQAILLLDPKSLALKYRIPLNMVTKISASPYKDRLVVFHLQKQQENGDVLTKKGDFVFSNEHMIEIVAKAYMVIQNLTGKPPELGSAFQSRVGGLELTAEFKGHTVEVAFKNGQPEVQSGNVRIARKGNRLDIIQS</sequence>
<evidence type="ECO:0000259" key="1">
    <source>
        <dbReference type="PROSITE" id="PS51757"/>
    </source>
</evidence>
<organism evidence="2 3">
    <name type="scientific">Batillaria attramentaria</name>
    <dbReference type="NCBI Taxonomy" id="370345"/>
    <lineage>
        <taxon>Eukaryota</taxon>
        <taxon>Metazoa</taxon>
        <taxon>Spiralia</taxon>
        <taxon>Lophotrochozoa</taxon>
        <taxon>Mollusca</taxon>
        <taxon>Gastropoda</taxon>
        <taxon>Caenogastropoda</taxon>
        <taxon>Sorbeoconcha</taxon>
        <taxon>Cerithioidea</taxon>
        <taxon>Batillariidae</taxon>
        <taxon>Batillaria</taxon>
    </lineage>
</organism>
<evidence type="ECO:0000313" key="3">
    <source>
        <dbReference type="Proteomes" id="UP001519460"/>
    </source>
</evidence>
<comment type="caution">
    <text evidence="2">The sequence shown here is derived from an EMBL/GenBank/DDBJ whole genome shotgun (WGS) entry which is preliminary data.</text>
</comment>
<dbReference type="PROSITE" id="PS50096">
    <property type="entry name" value="IQ"/>
    <property type="match status" value="1"/>
</dbReference>
<dbReference type="PANTHER" id="PTHR34969">
    <property type="entry name" value="OS01G0621700 PROTEIN"/>
    <property type="match status" value="1"/>
</dbReference>
<dbReference type="PANTHER" id="PTHR34969:SF1">
    <property type="entry name" value="TH1 DOMAIN-CONTAINING PROTEIN"/>
    <property type="match status" value="1"/>
</dbReference>
<proteinExistence type="predicted"/>
<reference evidence="2 3" key="1">
    <citation type="journal article" date="2023" name="Sci. Data">
        <title>Genome assembly of the Korean intertidal mud-creeper Batillaria attramentaria.</title>
        <authorList>
            <person name="Patra A.K."/>
            <person name="Ho P.T."/>
            <person name="Jun S."/>
            <person name="Lee S.J."/>
            <person name="Kim Y."/>
            <person name="Won Y.J."/>
        </authorList>
    </citation>
    <scope>NUCLEOTIDE SEQUENCE [LARGE SCALE GENOMIC DNA]</scope>
    <source>
        <strain evidence="2">Wonlab-2016</strain>
    </source>
</reference>
<dbReference type="Pfam" id="PF06017">
    <property type="entry name" value="Myosin_TH1"/>
    <property type="match status" value="1"/>
</dbReference>
<protein>
    <recommendedName>
        <fullName evidence="1">TH1 domain-containing protein</fullName>
    </recommendedName>
</protein>
<dbReference type="PROSITE" id="PS51757">
    <property type="entry name" value="TH1"/>
    <property type="match status" value="1"/>
</dbReference>
<dbReference type="AlphaFoldDB" id="A0ABD0KLX1"/>
<feature type="domain" description="TH1" evidence="1">
    <location>
        <begin position="157"/>
        <end position="353"/>
    </location>
</feature>
<dbReference type="Proteomes" id="UP001519460">
    <property type="component" value="Unassembled WGS sequence"/>
</dbReference>
<feature type="non-terminal residue" evidence="2">
    <location>
        <position position="1"/>
    </location>
</feature>
<accession>A0ABD0KLX1</accession>
<gene>
    <name evidence="2" type="ORF">BaRGS_00020631</name>
</gene>
<dbReference type="EMBL" id="JACVVK020000154">
    <property type="protein sequence ID" value="KAK7488189.1"/>
    <property type="molecule type" value="Genomic_DNA"/>
</dbReference>
<name>A0ABD0KLX1_9CAEN</name>
<dbReference type="InterPro" id="IPR010926">
    <property type="entry name" value="Myosin_TH1"/>
</dbReference>
<evidence type="ECO:0000313" key="2">
    <source>
        <dbReference type="EMBL" id="KAK7488189.1"/>
    </source>
</evidence>
<keyword evidence="3" id="KW-1185">Reference proteome</keyword>